<feature type="region of interest" description="Disordered" evidence="9">
    <location>
        <begin position="286"/>
        <end position="317"/>
    </location>
</feature>
<feature type="compositionally biased region" description="Gly residues" evidence="9">
    <location>
        <begin position="290"/>
        <end position="317"/>
    </location>
</feature>
<evidence type="ECO:0000256" key="5">
    <source>
        <dbReference type="ARBA" id="ARBA00022729"/>
    </source>
</evidence>
<dbReference type="EMBL" id="AZIL01000352">
    <property type="protein sequence ID" value="EWM28275.1"/>
    <property type="molecule type" value="Genomic_DNA"/>
</dbReference>
<dbReference type="GO" id="GO:0005789">
    <property type="term" value="C:endoplasmic reticulum membrane"/>
    <property type="evidence" value="ECO:0007669"/>
    <property type="project" value="UniProtKB-SubCell"/>
</dbReference>
<evidence type="ECO:0000256" key="8">
    <source>
        <dbReference type="ARBA" id="ARBA00023136"/>
    </source>
</evidence>
<dbReference type="CDD" id="cd22209">
    <property type="entry name" value="EMC10"/>
    <property type="match status" value="1"/>
</dbReference>
<accession>W7TME4</accession>
<evidence type="ECO:0000256" key="3">
    <source>
        <dbReference type="ARBA" id="ARBA00020105"/>
    </source>
</evidence>
<dbReference type="OrthoDB" id="1894652at2759"/>
<evidence type="ECO:0000256" key="1">
    <source>
        <dbReference type="ARBA" id="ARBA00004115"/>
    </source>
</evidence>
<protein>
    <recommendedName>
        <fullName evidence="3">ER membrane protein complex subunit 10</fullName>
    </recommendedName>
</protein>
<proteinExistence type="inferred from homology"/>
<reference evidence="10 11" key="1">
    <citation type="journal article" date="2014" name="Mol. Plant">
        <title>Chromosome Scale Genome Assembly and Transcriptome Profiling of Nannochloropsis gaditana in Nitrogen Depletion.</title>
        <authorList>
            <person name="Corteggiani Carpinelli E."/>
            <person name="Telatin A."/>
            <person name="Vitulo N."/>
            <person name="Forcato C."/>
            <person name="D'Angelo M."/>
            <person name="Schiavon R."/>
            <person name="Vezzi A."/>
            <person name="Giacometti G.M."/>
            <person name="Morosinotto T."/>
            <person name="Valle G."/>
        </authorList>
    </citation>
    <scope>NUCLEOTIDE SEQUENCE [LARGE SCALE GENOMIC DNA]</scope>
    <source>
        <strain evidence="10 11">B-31</strain>
    </source>
</reference>
<dbReference type="PANTHER" id="PTHR21397">
    <property type="entry name" value="CHROMATIN COMPLEXES SUBUNIT BAP18-RELATED"/>
    <property type="match status" value="1"/>
</dbReference>
<gene>
    <name evidence="10" type="ORF">Naga_100004g25</name>
</gene>
<evidence type="ECO:0000256" key="2">
    <source>
        <dbReference type="ARBA" id="ARBA00007695"/>
    </source>
</evidence>
<evidence type="ECO:0000313" key="11">
    <source>
        <dbReference type="Proteomes" id="UP000019335"/>
    </source>
</evidence>
<comment type="subcellular location">
    <subcellularLocation>
        <location evidence="1">Endoplasmic reticulum membrane</location>
        <topology evidence="1">Single-pass type I membrane protein</topology>
    </subcellularLocation>
</comment>
<evidence type="ECO:0000256" key="6">
    <source>
        <dbReference type="ARBA" id="ARBA00022824"/>
    </source>
</evidence>
<evidence type="ECO:0000256" key="9">
    <source>
        <dbReference type="SAM" id="MobiDB-lite"/>
    </source>
</evidence>
<dbReference type="AlphaFoldDB" id="W7TME4"/>
<evidence type="ECO:0000256" key="7">
    <source>
        <dbReference type="ARBA" id="ARBA00022989"/>
    </source>
</evidence>
<keyword evidence="5" id="KW-0732">Signal</keyword>
<evidence type="ECO:0000313" key="10">
    <source>
        <dbReference type="EMBL" id="EWM28275.1"/>
    </source>
</evidence>
<comment type="similarity">
    <text evidence="2">Belongs to the EMC10 family.</text>
</comment>
<organism evidence="10 11">
    <name type="scientific">Nannochloropsis gaditana</name>
    <dbReference type="NCBI Taxonomy" id="72520"/>
    <lineage>
        <taxon>Eukaryota</taxon>
        <taxon>Sar</taxon>
        <taxon>Stramenopiles</taxon>
        <taxon>Ochrophyta</taxon>
        <taxon>Eustigmatophyceae</taxon>
        <taxon>Eustigmatales</taxon>
        <taxon>Monodopsidaceae</taxon>
        <taxon>Nannochloropsis</taxon>
    </lineage>
</organism>
<comment type="caution">
    <text evidence="10">The sequence shown here is derived from an EMBL/GenBank/DDBJ whole genome shotgun (WGS) entry which is preliminary data.</text>
</comment>
<evidence type="ECO:0000256" key="4">
    <source>
        <dbReference type="ARBA" id="ARBA00022692"/>
    </source>
</evidence>
<dbReference type="PANTHER" id="PTHR21397:SF4">
    <property type="entry name" value="ER MEMBRANE PROTEIN COMPLEX SUBUNIT 10"/>
    <property type="match status" value="1"/>
</dbReference>
<keyword evidence="4" id="KW-0812">Transmembrane</keyword>
<dbReference type="Proteomes" id="UP000019335">
    <property type="component" value="Chromosome 5"/>
</dbReference>
<keyword evidence="6" id="KW-0256">Endoplasmic reticulum</keyword>
<sequence>MTVKAFGFLIRPHFLKTLYRQTQLRRRVNCSVLSSWASVMQRAPLLPLLLLSLARLTGGSNLVTYKLQHAFGITGAFQDRGSVEVLVDSGALTLIPPPEEQRVLVPEASLDEIAREMKGFNGGMYRLRAQESDGVSSPVVMTSVHLCDVVRAGFRENITLTLDVEGRLIGLEYTPRMSRLSPSTCKNIKHPLDQYHARVAEEVGRRTPGDKEDSVSSPPAFMTWVKASVDDSGKSVPVLVPGQRPPLIAIRQEDQGGQPEAPKSFLQKYWIFIVLFFLLLNTGAAPPDEGGTGGAQTGQGGPATRRGGGGGRGGKEE</sequence>
<name>W7TME4_9STRA</name>
<keyword evidence="8" id="KW-0472">Membrane</keyword>
<keyword evidence="11" id="KW-1185">Reference proteome</keyword>
<keyword evidence="7" id="KW-1133">Transmembrane helix</keyword>
<dbReference type="Pfam" id="PF21203">
    <property type="entry name" value="ECM10"/>
    <property type="match status" value="1"/>
</dbReference>